<reference evidence="3" key="1">
    <citation type="submission" date="2022-12" db="EMBL/GenBank/DDBJ databases">
        <authorList>
            <person name="Mo P."/>
        </authorList>
    </citation>
    <scope>NUCLEOTIDE SEQUENCE [LARGE SCALE GENOMIC DNA]</scope>
    <source>
        <strain evidence="3">HUAS 3-15</strain>
    </source>
</reference>
<dbReference type="InterPro" id="IPR025382">
    <property type="entry name" value="Cap4-like_endonuclease_dom"/>
</dbReference>
<dbReference type="Pfam" id="PF14130">
    <property type="entry name" value="Cap4_nuclease"/>
    <property type="match status" value="1"/>
</dbReference>
<dbReference type="SUPFAM" id="SSF81901">
    <property type="entry name" value="HCP-like"/>
    <property type="match status" value="1"/>
</dbReference>
<feature type="domain" description="CD-NTase associated protein 4-like DNA endonuclease" evidence="1">
    <location>
        <begin position="6"/>
        <end position="114"/>
    </location>
</feature>
<evidence type="ECO:0000259" key="1">
    <source>
        <dbReference type="Pfam" id="PF14130"/>
    </source>
</evidence>
<dbReference type="Proteomes" id="UP001212821">
    <property type="component" value="Chromosome"/>
</dbReference>
<name>A0ABY7Q8X9_9ACTN</name>
<dbReference type="RefSeq" id="WP_270147362.1">
    <property type="nucleotide sequence ID" value="NZ_CP115450.1"/>
</dbReference>
<organism evidence="2 3">
    <name type="scientific">Kitasatospora cathayae</name>
    <dbReference type="NCBI Taxonomy" id="3004092"/>
    <lineage>
        <taxon>Bacteria</taxon>
        <taxon>Bacillati</taxon>
        <taxon>Actinomycetota</taxon>
        <taxon>Actinomycetes</taxon>
        <taxon>Kitasatosporales</taxon>
        <taxon>Streptomycetaceae</taxon>
        <taxon>Kitasatospora</taxon>
    </lineage>
</organism>
<dbReference type="EMBL" id="CP115450">
    <property type="protein sequence ID" value="WBP89188.1"/>
    <property type="molecule type" value="Genomic_DNA"/>
</dbReference>
<keyword evidence="3" id="KW-1185">Reference proteome</keyword>
<proteinExistence type="predicted"/>
<dbReference type="InterPro" id="IPR011990">
    <property type="entry name" value="TPR-like_helical_dom_sf"/>
</dbReference>
<accession>A0ABY7Q8X9</accession>
<evidence type="ECO:0000313" key="2">
    <source>
        <dbReference type="EMBL" id="WBP89188.1"/>
    </source>
</evidence>
<sequence length="977" mass="106010">MPAPADGGRRSRRGFAYQDAVTLLDCLDMHEGMWTRVSWEDLEDIVCTDGDAPVYRQVKTIEEAGKRHSIADVCRPDIAKKPQSSHLGKLFLGKPLPDDTRFTFIVNESPQSDLHSFVVERGQARGVIPPLITADIVNRLKGVALPDGRDIGWCVDRLEVLVEGRTIDQVEDRALRRLGPIVGKSLGQPPLITEVEEVLVWLGVRIARDALAPRPRAVDAAEFHQMLQEAIAKATGRRPDGSTAPLARLTDKLALTGIVGSLDLPRPLAGWQPERLGVHAAIADPLQTAATGFVLPAYVARRHDHELRDLLTDAASGEEPVLLVLSGHSCTGKTRTAYEAVAACLADWELAYPKDADSLCRLLAADVLNPRTVLWLNEAQELLGGHGGEAAAAALRRRLERPGPLVVIATLWPGHRHELTDRPVGVRDRHPQARALLAAARVITVPTVFDGSVLRRLHETDDGSLAVAARTAPDGSITQTLAGGPALVQWYEQADGAQDCYGKAVVSAAMDARRLGHTSPLPLALLEMAAPGYLTDAQRAAAPADWFETAMVFARTRIKDVVAALGDVAHDHGMGAQPGVCRLADYLDHYSRTARHAFFPPTSFWQAVEYHAATAADLYELARSAEHRGRLRLAATLLRRAADGGHGPAWTAIVSMMAYRDLTDEAEVLARSVLQKGDPEPILTLAWTLNEFGRPDETERLVREAVTTGHASALTSLATVLSNGPEAEEALTKAVALGSPEAPFLLAELRRNEGDLAEYERLLWSGALAGDRDARGELVSLKCQAGEWEEAERLARSFAEGGDGSELAMMAMQRIDDRTEAERLAWAVVELADRNVLDTGAQRWQGGTFAAAMTLMGHADDEAGAETVLHRLAELRNPQTWAVAAWHLEGHNPGWAEALHRRAAEQGNLYALERLAMMERHRNAVGADRTHRAAVDAGCGVGPLAALWEAEGRVEVAEQARCYGLEVDGSIAEPWLF</sequence>
<dbReference type="Gene3D" id="1.25.40.10">
    <property type="entry name" value="Tetratricopeptide repeat domain"/>
    <property type="match status" value="1"/>
</dbReference>
<gene>
    <name evidence="2" type="ORF">O1G21_27310</name>
</gene>
<evidence type="ECO:0000313" key="3">
    <source>
        <dbReference type="Proteomes" id="UP001212821"/>
    </source>
</evidence>
<protein>
    <submittedName>
        <fullName evidence="2">DsDNA nuclease domain-containing protein</fullName>
    </submittedName>
</protein>